<dbReference type="EMBL" id="RBRB01000230">
    <property type="protein sequence ID" value="RMQ31374.1"/>
    <property type="molecule type" value="Genomic_DNA"/>
</dbReference>
<evidence type="ECO:0000259" key="5">
    <source>
        <dbReference type="PROSITE" id="PS50931"/>
    </source>
</evidence>
<dbReference type="SUPFAM" id="SSF46785">
    <property type="entry name" value="Winged helix' DNA-binding domain"/>
    <property type="match status" value="1"/>
</dbReference>
<evidence type="ECO:0000256" key="3">
    <source>
        <dbReference type="ARBA" id="ARBA00023125"/>
    </source>
</evidence>
<reference evidence="6 7" key="1">
    <citation type="submission" date="2018-08" db="EMBL/GenBank/DDBJ databases">
        <title>Recombination of ecologically and evolutionarily significant loci maintains genetic cohesion in the Pseudomonas syringae species complex.</title>
        <authorList>
            <person name="Dillon M."/>
            <person name="Thakur S."/>
            <person name="Almeida R.N.D."/>
            <person name="Weir B.S."/>
            <person name="Guttman D.S."/>
        </authorList>
    </citation>
    <scope>NUCLEOTIDE SEQUENCE [LARGE SCALE GENOMIC DNA]</scope>
    <source>
        <strain evidence="6 7">ICMP 19074</strain>
    </source>
</reference>
<name>A0A3M4KQI5_PSESF</name>
<proteinExistence type="inferred from homology"/>
<dbReference type="RefSeq" id="WP_017702780.1">
    <property type="nucleotide sequence ID" value="NZ_RBRB01000230.1"/>
</dbReference>
<dbReference type="InterPro" id="IPR036390">
    <property type="entry name" value="WH_DNA-bd_sf"/>
</dbReference>
<protein>
    <submittedName>
        <fullName evidence="6">LysR family transcriptional regulator</fullName>
    </submittedName>
</protein>
<comment type="caution">
    <text evidence="6">The sequence shown here is derived from an EMBL/GenBank/DDBJ whole genome shotgun (WGS) entry which is preliminary data.</text>
</comment>
<dbReference type="PANTHER" id="PTHR30579">
    <property type="entry name" value="TRANSCRIPTIONAL REGULATOR"/>
    <property type="match status" value="1"/>
</dbReference>
<dbReference type="Proteomes" id="UP000273140">
    <property type="component" value="Unassembled WGS sequence"/>
</dbReference>
<evidence type="ECO:0000313" key="7">
    <source>
        <dbReference type="Proteomes" id="UP000273140"/>
    </source>
</evidence>
<keyword evidence="4" id="KW-0804">Transcription</keyword>
<sequence>MRHLDTDCLAAFVAVIDCGGFTTAGERIGKTQAAVSLMLGRLEARVGRKLLERSRRGVALTEHGERLIGYARRIQMLEDEALAALDCAQEASRVRIGMPDDYLESLGCELLQTFTLRHPHLQVEIICDFSSRLEAMITEGSIDLAIITRSNAKVRGELLRREPMRWCAAPGHFPEQQKILPLSLFTDSCRARPQIIEALDLLGTPWRVISSSSHLPGVMHAVRLGTSVTVLPESVVPSGWRILECEQLPQLPSIELELMVPEHALLNTRRLAHFIRDCFQAQSLPHNEAIAAL</sequence>
<evidence type="ECO:0000256" key="4">
    <source>
        <dbReference type="ARBA" id="ARBA00023163"/>
    </source>
</evidence>
<dbReference type="Gene3D" id="3.40.190.10">
    <property type="entry name" value="Periplasmic binding protein-like II"/>
    <property type="match status" value="2"/>
</dbReference>
<dbReference type="Pfam" id="PF03466">
    <property type="entry name" value="LysR_substrate"/>
    <property type="match status" value="1"/>
</dbReference>
<evidence type="ECO:0000256" key="1">
    <source>
        <dbReference type="ARBA" id="ARBA00009437"/>
    </source>
</evidence>
<dbReference type="Pfam" id="PF00126">
    <property type="entry name" value="HTH_1"/>
    <property type="match status" value="1"/>
</dbReference>
<dbReference type="GO" id="GO:0003677">
    <property type="term" value="F:DNA binding"/>
    <property type="evidence" value="ECO:0007669"/>
    <property type="project" value="UniProtKB-KW"/>
</dbReference>
<dbReference type="PANTHER" id="PTHR30579:SF7">
    <property type="entry name" value="HTH-TYPE TRANSCRIPTIONAL REGULATOR LRHA-RELATED"/>
    <property type="match status" value="1"/>
</dbReference>
<keyword evidence="2" id="KW-0805">Transcription regulation</keyword>
<dbReference type="AlphaFoldDB" id="A0A3M4KQI5"/>
<dbReference type="PROSITE" id="PS50931">
    <property type="entry name" value="HTH_LYSR"/>
    <property type="match status" value="1"/>
</dbReference>
<keyword evidence="3" id="KW-0238">DNA-binding</keyword>
<evidence type="ECO:0000256" key="2">
    <source>
        <dbReference type="ARBA" id="ARBA00023015"/>
    </source>
</evidence>
<comment type="similarity">
    <text evidence="1">Belongs to the LysR transcriptional regulatory family.</text>
</comment>
<gene>
    <name evidence="6" type="ORF">ALQ07_100721</name>
</gene>
<dbReference type="InterPro" id="IPR000847">
    <property type="entry name" value="LysR_HTH_N"/>
</dbReference>
<dbReference type="Gene3D" id="1.10.10.10">
    <property type="entry name" value="Winged helix-like DNA-binding domain superfamily/Winged helix DNA-binding domain"/>
    <property type="match status" value="1"/>
</dbReference>
<evidence type="ECO:0000313" key="6">
    <source>
        <dbReference type="EMBL" id="RMQ31374.1"/>
    </source>
</evidence>
<dbReference type="InterPro" id="IPR050176">
    <property type="entry name" value="LTTR"/>
</dbReference>
<organism evidence="6 7">
    <name type="scientific">Pseudomonas syringae pv. actinidiae</name>
    <dbReference type="NCBI Taxonomy" id="103796"/>
    <lineage>
        <taxon>Bacteria</taxon>
        <taxon>Pseudomonadati</taxon>
        <taxon>Pseudomonadota</taxon>
        <taxon>Gammaproteobacteria</taxon>
        <taxon>Pseudomonadales</taxon>
        <taxon>Pseudomonadaceae</taxon>
        <taxon>Pseudomonas</taxon>
        <taxon>Pseudomonas syringae</taxon>
    </lineage>
</organism>
<accession>A0A3M4KQI5</accession>
<dbReference type="GO" id="GO:0003700">
    <property type="term" value="F:DNA-binding transcription factor activity"/>
    <property type="evidence" value="ECO:0007669"/>
    <property type="project" value="InterPro"/>
</dbReference>
<dbReference type="InterPro" id="IPR036388">
    <property type="entry name" value="WH-like_DNA-bd_sf"/>
</dbReference>
<feature type="domain" description="HTH lysR-type" evidence="5">
    <location>
        <begin position="4"/>
        <end position="61"/>
    </location>
</feature>
<dbReference type="InterPro" id="IPR005119">
    <property type="entry name" value="LysR_subst-bd"/>
</dbReference>
<dbReference type="SUPFAM" id="SSF53850">
    <property type="entry name" value="Periplasmic binding protein-like II"/>
    <property type="match status" value="1"/>
</dbReference>